<feature type="compositionally biased region" description="Polar residues" evidence="2">
    <location>
        <begin position="258"/>
        <end position="272"/>
    </location>
</feature>
<evidence type="ECO:0008006" key="5">
    <source>
        <dbReference type="Google" id="ProtNLM"/>
    </source>
</evidence>
<keyword evidence="4" id="KW-1185">Reference proteome</keyword>
<proteinExistence type="predicted"/>
<dbReference type="AlphaFoldDB" id="A0A2Z3H1K7"/>
<keyword evidence="1" id="KW-0175">Coiled coil</keyword>
<protein>
    <recommendedName>
        <fullName evidence="5">Bacteriophage tail tape measure C-terminal domain-containing protein</fullName>
    </recommendedName>
</protein>
<evidence type="ECO:0000313" key="4">
    <source>
        <dbReference type="Proteomes" id="UP000245802"/>
    </source>
</evidence>
<evidence type="ECO:0000256" key="2">
    <source>
        <dbReference type="SAM" id="MobiDB-lite"/>
    </source>
</evidence>
<evidence type="ECO:0000313" key="3">
    <source>
        <dbReference type="EMBL" id="AWM37015.1"/>
    </source>
</evidence>
<feature type="coiled-coil region" evidence="1">
    <location>
        <begin position="379"/>
        <end position="406"/>
    </location>
</feature>
<sequence>MTDVGEVTVRIRADAAQLEREMQRANAVVRQSAGGMGASFGGFKAHLVSLASALSTVGFVQFGKHAVDAAGHMVDLADRIGFTASTLSALQIPLAASGSNLDEFSAAVNKMNNLIGEAAKGNEEAVKAFDALGLSVAKLRTLSPEEQFYEIAQAVGQIKDQSTQTEAGMNVFGRGFAAMLPLLKEYEGDMRKAVGAQKELGDALDDDTLQRIDAFGDALSAAGIKIENAFLRAFAAILKVIDEIPAVDALADQTASRYGTDSAAPTTGNTKFGVTPASGPHTQYPLEEVVRTGTGAKGDNKSLLGAKDAADAAKARAKQIRDATAALDDYNRSLREEGALLGLSDRDAAAQEARFRVEEIARKGNITLTQQQIDASAELAAQNYDLKAAQDEVNKAIQEATRFQQELHDKLSSTLTDIAFKAGSATEAMLGFAESIARAAFEKRIAGPLADALIGTGGSKGFLDDAISGAGSLFGGFFADGGSPPVGLPSVVGERGPEIFVPRTAGTIVPNHNLGGTTVIVQQTIQVNPGVPELINARIREAAPVIAAQAQAAVFSEMQKGGAGARITGLRN</sequence>
<organism evidence="3 4">
    <name type="scientific">Gemmata obscuriglobus</name>
    <dbReference type="NCBI Taxonomy" id="114"/>
    <lineage>
        <taxon>Bacteria</taxon>
        <taxon>Pseudomonadati</taxon>
        <taxon>Planctomycetota</taxon>
        <taxon>Planctomycetia</taxon>
        <taxon>Gemmatales</taxon>
        <taxon>Gemmataceae</taxon>
        <taxon>Gemmata</taxon>
    </lineage>
</organism>
<name>A0A2Z3H1K7_9BACT</name>
<feature type="region of interest" description="Disordered" evidence="2">
    <location>
        <begin position="258"/>
        <end position="283"/>
    </location>
</feature>
<accession>A0A2Z3H1K7</accession>
<dbReference type="EMBL" id="CP025958">
    <property type="protein sequence ID" value="AWM37015.1"/>
    <property type="molecule type" value="Genomic_DNA"/>
</dbReference>
<dbReference type="KEGG" id="gog:C1280_08280"/>
<dbReference type="RefSeq" id="WP_010033321.1">
    <property type="nucleotide sequence ID" value="NZ_CP025958.1"/>
</dbReference>
<reference evidence="3 4" key="1">
    <citation type="submission" date="2018-01" db="EMBL/GenBank/DDBJ databases">
        <title>G. obscuriglobus.</title>
        <authorList>
            <person name="Franke J."/>
            <person name="Blomberg W."/>
            <person name="Selmecki A."/>
        </authorList>
    </citation>
    <scope>NUCLEOTIDE SEQUENCE [LARGE SCALE GENOMIC DNA]</scope>
    <source>
        <strain evidence="3 4">DSM 5831</strain>
    </source>
</reference>
<dbReference type="OrthoDB" id="292050at2"/>
<gene>
    <name evidence="3" type="ORF">C1280_08280</name>
</gene>
<dbReference type="Proteomes" id="UP000245802">
    <property type="component" value="Chromosome"/>
</dbReference>
<evidence type="ECO:0000256" key="1">
    <source>
        <dbReference type="SAM" id="Coils"/>
    </source>
</evidence>